<evidence type="ECO:0000259" key="2">
    <source>
        <dbReference type="Pfam" id="PF09084"/>
    </source>
</evidence>
<sequence length="333" mass="34615">MRPIRSACLAILLLSASVACTGEPGAAGTTTKVSYLTSFSTFGRDAYAYVAQDKGFFTEAGLDVTINPGSGTVDVLKLVAGGRAHFGVADATGTMITLAKEKLPVIAVAAVQQRTVAAIIGLEGGRIATPADLIGKKVADPPGSTVKLMFPLYAKAAGIDAGKVEFVPSAPPALPQLLVSGQVDAIGQFVVGKPLIEAAAAGRKAVVLPYGDLLPDLYGNMLVTTKDLADRDPELVRRFSGALLKGLRYSIEHPDEAGQILRKYQPTQNSDVASAEMRLMTGYSRPDGFSGPLGAVDEGRIGTIIQLLEQAQAIPAGSLRPADLVNFGLVPKS</sequence>
<keyword evidence="1" id="KW-0732">Signal</keyword>
<feature type="domain" description="SsuA/THI5-like" evidence="2">
    <location>
        <begin position="48"/>
        <end position="257"/>
    </location>
</feature>
<protein>
    <submittedName>
        <fullName evidence="3">NitT/TauT family transport system substrate-binding protein</fullName>
    </submittedName>
</protein>
<dbReference type="Gene3D" id="3.40.190.10">
    <property type="entry name" value="Periplasmic binding protein-like II"/>
    <property type="match status" value="2"/>
</dbReference>
<dbReference type="SUPFAM" id="SSF53850">
    <property type="entry name" value="Periplasmic binding protein-like II"/>
    <property type="match status" value="1"/>
</dbReference>
<dbReference type="RefSeq" id="WP_084434594.1">
    <property type="nucleotide sequence ID" value="NZ_FWXV01000018.1"/>
</dbReference>
<dbReference type="InterPro" id="IPR015168">
    <property type="entry name" value="SsuA/THI5"/>
</dbReference>
<feature type="chain" id="PRO_5039114857" evidence="1">
    <location>
        <begin position="22"/>
        <end position="333"/>
    </location>
</feature>
<gene>
    <name evidence="3" type="ORF">SAMN05661093_10543</name>
</gene>
<dbReference type="Pfam" id="PF09084">
    <property type="entry name" value="NMT1"/>
    <property type="match status" value="1"/>
</dbReference>
<dbReference type="GO" id="GO:0009228">
    <property type="term" value="P:thiamine biosynthetic process"/>
    <property type="evidence" value="ECO:0007669"/>
    <property type="project" value="InterPro"/>
</dbReference>
<reference evidence="3 4" key="1">
    <citation type="submission" date="2017-04" db="EMBL/GenBank/DDBJ databases">
        <authorList>
            <person name="Afonso C.L."/>
            <person name="Miller P.J."/>
            <person name="Scott M.A."/>
            <person name="Spackman E."/>
            <person name="Goraichik I."/>
            <person name="Dimitrov K.M."/>
            <person name="Suarez D.L."/>
            <person name="Swayne D.E."/>
        </authorList>
    </citation>
    <scope>NUCLEOTIDE SEQUENCE [LARGE SCALE GENOMIC DNA]</scope>
    <source>
        <strain evidence="3 4">DSM 43828</strain>
    </source>
</reference>
<keyword evidence="4" id="KW-1185">Reference proteome</keyword>
<name>A0A1W2FZ97_KIBAR</name>
<dbReference type="PANTHER" id="PTHR31528">
    <property type="entry name" value="4-AMINO-5-HYDROXYMETHYL-2-METHYLPYRIMIDINE PHOSPHATE SYNTHASE THI11-RELATED"/>
    <property type="match status" value="1"/>
</dbReference>
<proteinExistence type="predicted"/>
<organism evidence="3 4">
    <name type="scientific">Kibdelosporangium aridum</name>
    <dbReference type="NCBI Taxonomy" id="2030"/>
    <lineage>
        <taxon>Bacteria</taxon>
        <taxon>Bacillati</taxon>
        <taxon>Actinomycetota</taxon>
        <taxon>Actinomycetes</taxon>
        <taxon>Pseudonocardiales</taxon>
        <taxon>Pseudonocardiaceae</taxon>
        <taxon>Kibdelosporangium</taxon>
    </lineage>
</organism>
<dbReference type="EMBL" id="FWXV01000018">
    <property type="protein sequence ID" value="SMD26956.1"/>
    <property type="molecule type" value="Genomic_DNA"/>
</dbReference>
<dbReference type="PANTHER" id="PTHR31528:SF3">
    <property type="entry name" value="THIAMINE BIOSYNTHESIS PROTEIN HI_0357-RELATED"/>
    <property type="match status" value="1"/>
</dbReference>
<dbReference type="Proteomes" id="UP000192674">
    <property type="component" value="Unassembled WGS sequence"/>
</dbReference>
<dbReference type="OrthoDB" id="5348911at2"/>
<evidence type="ECO:0000313" key="4">
    <source>
        <dbReference type="Proteomes" id="UP000192674"/>
    </source>
</evidence>
<dbReference type="PROSITE" id="PS51257">
    <property type="entry name" value="PROKAR_LIPOPROTEIN"/>
    <property type="match status" value="1"/>
</dbReference>
<dbReference type="InterPro" id="IPR027939">
    <property type="entry name" value="NMT1/THI5"/>
</dbReference>
<feature type="signal peptide" evidence="1">
    <location>
        <begin position="1"/>
        <end position="21"/>
    </location>
</feature>
<evidence type="ECO:0000313" key="3">
    <source>
        <dbReference type="EMBL" id="SMD26956.1"/>
    </source>
</evidence>
<evidence type="ECO:0000256" key="1">
    <source>
        <dbReference type="SAM" id="SignalP"/>
    </source>
</evidence>
<dbReference type="AlphaFoldDB" id="A0A1W2FZ97"/>
<accession>A0A1W2FZ97</accession>